<feature type="compositionally biased region" description="Basic residues" evidence="2">
    <location>
        <begin position="2443"/>
        <end position="2454"/>
    </location>
</feature>
<feature type="coiled-coil region" evidence="1">
    <location>
        <begin position="1732"/>
        <end position="1790"/>
    </location>
</feature>
<feature type="coiled-coil region" evidence="1">
    <location>
        <begin position="939"/>
        <end position="1142"/>
    </location>
</feature>
<protein>
    <submittedName>
        <fullName evidence="3">Uncharacterized protein</fullName>
    </submittedName>
</protein>
<reference evidence="3 4" key="1">
    <citation type="submission" date="2023-11" db="EMBL/GenBank/DDBJ databases">
        <authorList>
            <person name="Hedman E."/>
            <person name="Englund M."/>
            <person name="Stromberg M."/>
            <person name="Nyberg Akerstrom W."/>
            <person name="Nylinder S."/>
            <person name="Jareborg N."/>
            <person name="Kallberg Y."/>
            <person name="Kronander E."/>
        </authorList>
    </citation>
    <scope>NUCLEOTIDE SEQUENCE [LARGE SCALE GENOMIC DNA]</scope>
</reference>
<evidence type="ECO:0000313" key="3">
    <source>
        <dbReference type="EMBL" id="CAK1584762.1"/>
    </source>
</evidence>
<gene>
    <name evidence="3" type="ORF">PARMNEM_LOCUS5939</name>
</gene>
<proteinExistence type="predicted"/>
<feature type="coiled-coil region" evidence="1">
    <location>
        <begin position="1217"/>
        <end position="1685"/>
    </location>
</feature>
<evidence type="ECO:0000256" key="2">
    <source>
        <dbReference type="SAM" id="MobiDB-lite"/>
    </source>
</evidence>
<feature type="coiled-coil region" evidence="1">
    <location>
        <begin position="371"/>
        <end position="405"/>
    </location>
</feature>
<feature type="coiled-coil region" evidence="1">
    <location>
        <begin position="205"/>
        <end position="329"/>
    </location>
</feature>
<feature type="compositionally biased region" description="Basic and acidic residues" evidence="2">
    <location>
        <begin position="2402"/>
        <end position="2416"/>
    </location>
</feature>
<comment type="caution">
    <text evidence="3">The sequence shown here is derived from an EMBL/GenBank/DDBJ whole genome shotgun (WGS) entry which is preliminary data.</text>
</comment>
<feature type="region of interest" description="Disordered" evidence="2">
    <location>
        <begin position="2379"/>
        <end position="2454"/>
    </location>
</feature>
<feature type="coiled-coil region" evidence="1">
    <location>
        <begin position="1829"/>
        <end position="1909"/>
    </location>
</feature>
<evidence type="ECO:0000313" key="4">
    <source>
        <dbReference type="Proteomes" id="UP001314205"/>
    </source>
</evidence>
<evidence type="ECO:0000256" key="1">
    <source>
        <dbReference type="SAM" id="Coils"/>
    </source>
</evidence>
<sequence>MQQKWKCIIANWINCYFYDNNNKNYFELNHKSLLNIIYQLRENFNLDESKSSIFSGHSLEEFIQEKYPGFRFENGTVEAYNEEEIYIAASLLLFFVCVNSKDVDIKSAMCSKLSTSDQEIILKFSKSLMKCSLVSSSDVIAAITEACGPDMANGEGSSGQVTVAETPPALRSLHSEVRRLQAALEAERFDRNYLQDELTRTNLKVEKLLKDKEKYKLDIVNLKAKISMCCGQESEAREGETKNSETAKFTKQLEQMEQRVIDVQEQLEEAQHERDMLKAKLDDLKGECDRLLMVNQQETSRAAQLAEELEAEKRQSQTLRELVVELRQHNHRNGLDSSMLECDDTDTSVTSLQRSFSVCSEVCANVVEVQLGEERAKSLALKQQIQMLQDQMNEQLQTIEKFKEIISEKDDYIFNLKHRINEEIEEKNNLKHYFDREVTKLNNSVNELEQKIKDNNEHSRQIIEKKIQEIQIIQEEKLSLLQSLSDETTKLENIIKDLKMEINAEKTSKIKMKDDYENHIMKLKEKVLNRNNELVELQNNVLQKSEMIERLSLELRKEREIKDETINKHNNDIAFLNAQKISVEKELQNKCTEVTELLKQIRQRDDSIKDMAKDLKYAKESASKLIEDCKILEETRQTLLNDIQNRQVSAEKMRKEFDNLTNKHCEEKDKLQYKFDEMCAMVKSLQTQLQNEIDFKMGIQHDLEKTQGVITKLSNTNTKLHSELTEINTKLEEKDGIVKEKELALNVEKETYSRLKQEYDHVKVELDKLSSDVALKDKTIQECEDKLQKLNKSFQEEVSNREKIIDSLKEDLKQVVVQKESFQDSIKTLSHENNKLVKSFNEKCSYVSQLESERETLSKKMEEKGATINMLEQKLNDKMLAFVQIENNFGIEISKLVTKVSETEKILKEIRTQSDSIIEKNETQIQKLNGDIFKLQGKIEASVKEKTKLESEKERLEQKLEEITLYNSNIVKECQDNCKTMEKQLEKLKHETVIKDKEINDLNRKNILLSSSIKEKEKELSILQDTNLEWKTKKDIMDEYLKNENERLLTMLEEQSNKNKEIEEELKVKVQTIYRLEEKLYAFESNIGTLEKEKDNYLTILAKLEKKENELENEKMCLEREKERLVVERNEIQSKFEILKKEFCDVENEMIKLKEEKSELLNVIEKNKSVISEMEKNIQSELNDKEELCHALTVEKSKLSTECTLLQEQQLKDAKTIAKQSKELNELQQELNTYSNRMKYLEKAKTEQDSFITTMEQQKNCLETEKEHLTNEKRNYLNEIAKLKEEIEVLKNAELPKLKEENLNLTKIVEENKTVIDDLEKRLKHESGQNDILRQNYDSDKINLLNNCESLQKNVDKAEQELQNRNIQMNQLKDELEAYISKAETLEEELKQSERKLIEINEQRDTKLKDLTKDLENERAKTLQYKKEIGSKDDIISGLEQRLGEIEKVKKEIETLRKENEEFIETLRRKEEECTLLQSENDEWKIKKDMLEVEFESEKNALQHALKLQMENNQKLERDVLLKEQYLKEIEEKLKVHDITINELKSCKNVQDKLVLDLEKEKTKLKDENGALESEKCRLVQEKNEYMTKLNKLQTEFDVLKNEKLTKLKEENLQLTSIVENNKTVISTLERLIKAELEQNELLRKDYSLEKLELVQKCKFLQENHTKVEQELEKRNTEINALKGEIRLVTSGAKGHEDNLRYNNEQLTKIIEEKDAAIHQMNEVLLKEKIFREEYQKQIELKENNIYELQQKLKELEDEVRTMDVLRSENKELVKHVKQIESNAASSQENYQNQKCCQADKHQLDLHPQVDTTSSTNHTHSSMESNKTISDLEKILNDKNRTITALQCDITFLKSLMAESENKVLDVTKELEISTENCQQLSNQLKKIVHQKNEEISDLKRQVSKMSATENRASQIIKVSAKYQEMILKRIAEIKCNTVLKELTNFGNATNCDNDLKRSLNAGTITMEDLENFLETTDRHLRRCSEKRIALQKERDRLVEVNRINESEIINIKKFLTELSLSVKTFNSVKDIYTQKLSRVVSLQRTVRREVLSMEGRLTDSAMCKLERGYAAVLQDLVECTMNLERWVERSIARAISAEKIKQAFTSENERASLAPSTFQNASLEVQMDELEKSFHKLLEEVARAQKGDGAKDAQSLTVQELRAEYEDKLTRMKAKMKELYYEQIDIFKAKQREEIIMLEQELQKTRDKLEESSKAYEEHIRSLSIELWKLGEKFLDKKDEAEWLRRKQRSESLMSLQHVHSTGLTAHPEVSSRASDTHSLRSLPVNINKKREGRGLHMSDEEGEVFDNRCLRELATPRRSSPQRLSELRYRNSLCPPHLKSSYPAETQFVPALHEDDIKAGPTNSSVGVRQQRKEVGITAYKKPGPPTPSKQAGRLSATDSELRESLRVEADPHASRKTATPSRLRSFFGTARNDTIEGTPRSRRLSNFFRKK</sequence>
<organism evidence="3 4">
    <name type="scientific">Parnassius mnemosyne</name>
    <name type="common">clouded apollo</name>
    <dbReference type="NCBI Taxonomy" id="213953"/>
    <lineage>
        <taxon>Eukaryota</taxon>
        <taxon>Metazoa</taxon>
        <taxon>Ecdysozoa</taxon>
        <taxon>Arthropoda</taxon>
        <taxon>Hexapoda</taxon>
        <taxon>Insecta</taxon>
        <taxon>Pterygota</taxon>
        <taxon>Neoptera</taxon>
        <taxon>Endopterygota</taxon>
        <taxon>Lepidoptera</taxon>
        <taxon>Glossata</taxon>
        <taxon>Ditrysia</taxon>
        <taxon>Papilionoidea</taxon>
        <taxon>Papilionidae</taxon>
        <taxon>Parnassiinae</taxon>
        <taxon>Parnassini</taxon>
        <taxon>Parnassius</taxon>
        <taxon>Driopa</taxon>
    </lineage>
</organism>
<name>A0AAV1KSI5_9NEOP</name>
<keyword evidence="1" id="KW-0175">Coiled coil</keyword>
<accession>A0AAV1KSI5</accession>
<feature type="coiled-coil region" evidence="1">
    <location>
        <begin position="738"/>
        <end position="811"/>
    </location>
</feature>
<dbReference type="EMBL" id="CAVLGL010000068">
    <property type="protein sequence ID" value="CAK1584762.1"/>
    <property type="molecule type" value="Genomic_DNA"/>
</dbReference>
<feature type="coiled-coil region" evidence="1">
    <location>
        <begin position="2121"/>
        <end position="2227"/>
    </location>
</feature>
<keyword evidence="4" id="KW-1185">Reference proteome</keyword>
<feature type="coiled-coil region" evidence="1">
    <location>
        <begin position="438"/>
        <end position="663"/>
    </location>
</feature>
<dbReference type="Proteomes" id="UP001314205">
    <property type="component" value="Unassembled WGS sequence"/>
</dbReference>
<feature type="coiled-coil region" evidence="1">
    <location>
        <begin position="847"/>
        <end position="874"/>
    </location>
</feature>